<name>A0ABQ9UX93_SAGOE</name>
<sequence>MSFHKEDGVNSLCQKALHIVTELCFAGQVEWEKCSGIFPRDRGNQGGGSTGNREGTPRAGCALGLQAPGSCTSRAAPGAYLGRRAFLPRSILRLGSGDFEGGRLGFVSPCPPAGLLPLSGPLPASRRRLQLPGSQRLSALSHACRLPPGVERLLRTVAAPGLSRRGCSRGRLTCGTRATFVCPSGRGSGS</sequence>
<evidence type="ECO:0000313" key="2">
    <source>
        <dbReference type="EMBL" id="KAK2101744.1"/>
    </source>
</evidence>
<dbReference type="EMBL" id="JASSZA010000009">
    <property type="protein sequence ID" value="KAK2101744.1"/>
    <property type="molecule type" value="Genomic_DNA"/>
</dbReference>
<evidence type="ECO:0000313" key="3">
    <source>
        <dbReference type="Proteomes" id="UP001266305"/>
    </source>
</evidence>
<proteinExistence type="predicted"/>
<feature type="region of interest" description="Disordered" evidence="1">
    <location>
        <begin position="40"/>
        <end position="59"/>
    </location>
</feature>
<comment type="caution">
    <text evidence="2">The sequence shown here is derived from an EMBL/GenBank/DDBJ whole genome shotgun (WGS) entry which is preliminary data.</text>
</comment>
<evidence type="ECO:0000256" key="1">
    <source>
        <dbReference type="SAM" id="MobiDB-lite"/>
    </source>
</evidence>
<protein>
    <submittedName>
        <fullName evidence="2">Uncharacterized protein</fullName>
    </submittedName>
</protein>
<keyword evidence="3" id="KW-1185">Reference proteome</keyword>
<gene>
    <name evidence="2" type="ORF">P7K49_019410</name>
</gene>
<dbReference type="Proteomes" id="UP001266305">
    <property type="component" value="Unassembled WGS sequence"/>
</dbReference>
<accession>A0ABQ9UX93</accession>
<organism evidence="2 3">
    <name type="scientific">Saguinus oedipus</name>
    <name type="common">Cotton-top tamarin</name>
    <name type="synonym">Oedipomidas oedipus</name>
    <dbReference type="NCBI Taxonomy" id="9490"/>
    <lineage>
        <taxon>Eukaryota</taxon>
        <taxon>Metazoa</taxon>
        <taxon>Chordata</taxon>
        <taxon>Craniata</taxon>
        <taxon>Vertebrata</taxon>
        <taxon>Euteleostomi</taxon>
        <taxon>Mammalia</taxon>
        <taxon>Eutheria</taxon>
        <taxon>Euarchontoglires</taxon>
        <taxon>Primates</taxon>
        <taxon>Haplorrhini</taxon>
        <taxon>Platyrrhini</taxon>
        <taxon>Cebidae</taxon>
        <taxon>Callitrichinae</taxon>
        <taxon>Saguinus</taxon>
    </lineage>
</organism>
<reference evidence="2 3" key="1">
    <citation type="submission" date="2023-05" db="EMBL/GenBank/DDBJ databases">
        <title>B98-5 Cell Line De Novo Hybrid Assembly: An Optical Mapping Approach.</title>
        <authorList>
            <person name="Kananen K."/>
            <person name="Auerbach J.A."/>
            <person name="Kautto E."/>
            <person name="Blachly J.S."/>
        </authorList>
    </citation>
    <scope>NUCLEOTIDE SEQUENCE [LARGE SCALE GENOMIC DNA]</scope>
    <source>
        <strain evidence="2">B95-8</strain>
        <tissue evidence="2">Cell line</tissue>
    </source>
</reference>